<name>A0ABV9P734_9FLAO</name>
<keyword evidence="3" id="KW-1185">Reference proteome</keyword>
<dbReference type="RefSeq" id="WP_213254895.1">
    <property type="nucleotide sequence ID" value="NZ_JAGYWA010000001.1"/>
</dbReference>
<sequence>MEFKITIPEPCHENWDKMTPKENGRFCLSCSKTVIDFTKMLPEEIQHYFIQNRNEKICGRFKKSQLNTINIQIPNRVLYSQTHYHKMFLLALFIAMGTTLFSCQDKDGNKQKIDTIEVVEDSKQNENAKQIPPPPAPPLKQDNQDYHKKSTQRTTGEVILENQTNSVNKTKKNKLKFNVASTNCEKTTYRNHKSSSKINGRKTIVQDSIVKEEDIYVTGAAIETKADYPNGINAFYAFFAQEFKRPEKVENSKDRILVSFVIEKDGALTSIEFPKNIDSQLKSEITRVLKLSPRWIPSEQNGKKTRTKYSFPIFLENEDKS</sequence>
<proteinExistence type="predicted"/>
<reference evidence="3" key="1">
    <citation type="journal article" date="2019" name="Int. J. Syst. Evol. Microbiol.">
        <title>The Global Catalogue of Microorganisms (GCM) 10K type strain sequencing project: providing services to taxonomists for standard genome sequencing and annotation.</title>
        <authorList>
            <consortium name="The Broad Institute Genomics Platform"/>
            <consortium name="The Broad Institute Genome Sequencing Center for Infectious Disease"/>
            <person name="Wu L."/>
            <person name="Ma J."/>
        </authorList>
    </citation>
    <scope>NUCLEOTIDE SEQUENCE [LARGE SCALE GENOMIC DNA]</scope>
    <source>
        <strain evidence="3">WYCCWR 13023</strain>
    </source>
</reference>
<dbReference type="Gene3D" id="3.30.1150.10">
    <property type="match status" value="1"/>
</dbReference>
<evidence type="ECO:0000313" key="3">
    <source>
        <dbReference type="Proteomes" id="UP001595935"/>
    </source>
</evidence>
<organism evidence="2 3">
    <name type="scientific">Flavobacterium branchiicola</name>
    <dbReference type="NCBI Taxonomy" id="1114875"/>
    <lineage>
        <taxon>Bacteria</taxon>
        <taxon>Pseudomonadati</taxon>
        <taxon>Bacteroidota</taxon>
        <taxon>Flavobacteriia</taxon>
        <taxon>Flavobacteriales</taxon>
        <taxon>Flavobacteriaceae</taxon>
        <taxon>Flavobacterium</taxon>
    </lineage>
</organism>
<accession>A0ABV9P734</accession>
<gene>
    <name evidence="2" type="ORF">ACFO5S_01200</name>
</gene>
<feature type="region of interest" description="Disordered" evidence="1">
    <location>
        <begin position="120"/>
        <end position="153"/>
    </location>
</feature>
<dbReference type="EMBL" id="JBHSGV010000001">
    <property type="protein sequence ID" value="MFC4746043.1"/>
    <property type="molecule type" value="Genomic_DNA"/>
</dbReference>
<evidence type="ECO:0008006" key="4">
    <source>
        <dbReference type="Google" id="ProtNLM"/>
    </source>
</evidence>
<dbReference type="Proteomes" id="UP001595935">
    <property type="component" value="Unassembled WGS sequence"/>
</dbReference>
<protein>
    <recommendedName>
        <fullName evidence="4">TonB C-terminal domain-containing protein</fullName>
    </recommendedName>
</protein>
<comment type="caution">
    <text evidence="2">The sequence shown here is derived from an EMBL/GenBank/DDBJ whole genome shotgun (WGS) entry which is preliminary data.</text>
</comment>
<evidence type="ECO:0000256" key="1">
    <source>
        <dbReference type="SAM" id="MobiDB-lite"/>
    </source>
</evidence>
<evidence type="ECO:0000313" key="2">
    <source>
        <dbReference type="EMBL" id="MFC4746043.1"/>
    </source>
</evidence>
<dbReference type="SUPFAM" id="SSF74653">
    <property type="entry name" value="TolA/TonB C-terminal domain"/>
    <property type="match status" value="1"/>
</dbReference>